<comment type="subcellular location">
    <subcellularLocation>
        <location evidence="1">Cell membrane</location>
        <topology evidence="1">Multi-pass membrane protein</topology>
    </subcellularLocation>
</comment>
<accession>A0A3N4IGZ7</accession>
<keyword evidence="3" id="KW-0813">Transport</keyword>
<evidence type="ECO:0000313" key="10">
    <source>
        <dbReference type="Proteomes" id="UP000275078"/>
    </source>
</evidence>
<reference evidence="9 10" key="1">
    <citation type="journal article" date="2018" name="Nat. Ecol. Evol.">
        <title>Pezizomycetes genomes reveal the molecular basis of ectomycorrhizal truffle lifestyle.</title>
        <authorList>
            <person name="Murat C."/>
            <person name="Payen T."/>
            <person name="Noel B."/>
            <person name="Kuo A."/>
            <person name="Morin E."/>
            <person name="Chen J."/>
            <person name="Kohler A."/>
            <person name="Krizsan K."/>
            <person name="Balestrini R."/>
            <person name="Da Silva C."/>
            <person name="Montanini B."/>
            <person name="Hainaut M."/>
            <person name="Levati E."/>
            <person name="Barry K.W."/>
            <person name="Belfiori B."/>
            <person name="Cichocki N."/>
            <person name="Clum A."/>
            <person name="Dockter R.B."/>
            <person name="Fauchery L."/>
            <person name="Guy J."/>
            <person name="Iotti M."/>
            <person name="Le Tacon F."/>
            <person name="Lindquist E.A."/>
            <person name="Lipzen A."/>
            <person name="Malagnac F."/>
            <person name="Mello A."/>
            <person name="Molinier V."/>
            <person name="Miyauchi S."/>
            <person name="Poulain J."/>
            <person name="Riccioni C."/>
            <person name="Rubini A."/>
            <person name="Sitrit Y."/>
            <person name="Splivallo R."/>
            <person name="Traeger S."/>
            <person name="Wang M."/>
            <person name="Zifcakova L."/>
            <person name="Wipf D."/>
            <person name="Zambonelli A."/>
            <person name="Paolocci F."/>
            <person name="Nowrousian M."/>
            <person name="Ottonello S."/>
            <person name="Baldrian P."/>
            <person name="Spatafora J.W."/>
            <person name="Henrissat B."/>
            <person name="Nagy L.G."/>
            <person name="Aury J.M."/>
            <person name="Wincker P."/>
            <person name="Grigoriev I.V."/>
            <person name="Bonfante P."/>
            <person name="Martin F.M."/>
        </authorList>
    </citation>
    <scope>NUCLEOTIDE SEQUENCE [LARGE SCALE GENOMIC DNA]</scope>
    <source>
        <strain evidence="9 10">RN42</strain>
    </source>
</reference>
<feature type="transmembrane region" description="Helical" evidence="8">
    <location>
        <begin position="225"/>
        <end position="253"/>
    </location>
</feature>
<feature type="transmembrane region" description="Helical" evidence="8">
    <location>
        <begin position="129"/>
        <end position="148"/>
    </location>
</feature>
<dbReference type="Proteomes" id="UP000275078">
    <property type="component" value="Unassembled WGS sequence"/>
</dbReference>
<dbReference type="GO" id="GO:0005886">
    <property type="term" value="C:plasma membrane"/>
    <property type="evidence" value="ECO:0007669"/>
    <property type="project" value="UniProtKB-SubCell"/>
</dbReference>
<evidence type="ECO:0000256" key="8">
    <source>
        <dbReference type="SAM" id="Phobius"/>
    </source>
</evidence>
<dbReference type="PANTHER" id="PTHR11206">
    <property type="entry name" value="MULTIDRUG RESISTANCE PROTEIN"/>
    <property type="match status" value="1"/>
</dbReference>
<evidence type="ECO:0000256" key="4">
    <source>
        <dbReference type="ARBA" id="ARBA00022475"/>
    </source>
</evidence>
<feature type="transmembrane region" description="Helical" evidence="8">
    <location>
        <begin position="197"/>
        <end position="219"/>
    </location>
</feature>
<dbReference type="GO" id="GO:1990961">
    <property type="term" value="P:xenobiotic detoxification by transmembrane export across the plasma membrane"/>
    <property type="evidence" value="ECO:0007669"/>
    <property type="project" value="InterPro"/>
</dbReference>
<evidence type="ECO:0000313" key="9">
    <source>
        <dbReference type="EMBL" id="RPA83430.1"/>
    </source>
</evidence>
<proteinExistence type="inferred from homology"/>
<feature type="transmembrane region" description="Helical" evidence="8">
    <location>
        <begin position="274"/>
        <end position="299"/>
    </location>
</feature>
<protein>
    <submittedName>
        <fullName evidence="9">Multidrug and toxin extrusion protein 2</fullName>
    </submittedName>
</protein>
<dbReference type="InterPro" id="IPR045069">
    <property type="entry name" value="MATE_euk"/>
</dbReference>
<gene>
    <name evidence="9" type="ORF">BJ508DRAFT_317806</name>
</gene>
<dbReference type="AlphaFoldDB" id="A0A3N4IGZ7"/>
<keyword evidence="10" id="KW-1185">Reference proteome</keyword>
<organism evidence="9 10">
    <name type="scientific">Ascobolus immersus RN42</name>
    <dbReference type="NCBI Taxonomy" id="1160509"/>
    <lineage>
        <taxon>Eukaryota</taxon>
        <taxon>Fungi</taxon>
        <taxon>Dikarya</taxon>
        <taxon>Ascomycota</taxon>
        <taxon>Pezizomycotina</taxon>
        <taxon>Pezizomycetes</taxon>
        <taxon>Pezizales</taxon>
        <taxon>Ascobolaceae</taxon>
        <taxon>Ascobolus</taxon>
    </lineage>
</organism>
<sequence length="491" mass="53656">MISRLDSRSNNVSEYCATQTETDQLLGNTSKWSESHSVQELETTWQAEAKLLTKNAAPLVVTLALQYSLTIASVFSAGNLGSNELAACSLASMTANITGIAIYNGLAAALDTLCSQAYGAGNKILVGVYLQRMAAFLMVLTIPISMVWWNGEQILRMMIPEPELARLAGLYLRVLAFGMPGHALFECGRRYTQAQGLFRAPMIVLLITAPLNMLLNYLLVWNSHIGLGFVGAPLAVVISNYCMPFFLFLYIRFYSGSDCWGGFTRRAFQNWWPMIKLALPGLVMVEAEFLAFEALVLMASHISGAHVAANAIVAQCGSVLWRFSFALSIATSTRVGIFVGAMAPEAAKTTANTSLVLSCILGCINASILFSTRYQIPRLFSKDEHVIAIAAAAMPLVGFFQIADCIQCVAAGVLRGQGRQYIGSYVNLVAYYIVALPWSYYTCFFLAWELMGLWSGMAIALALIAVVECFVVLVTNWKRVVGECRARESWA</sequence>
<comment type="similarity">
    <text evidence="2">Belongs to the multi antimicrobial extrusion (MATE) (TC 2.A.66.1) family.</text>
</comment>
<evidence type="ECO:0000256" key="1">
    <source>
        <dbReference type="ARBA" id="ARBA00004651"/>
    </source>
</evidence>
<feature type="transmembrane region" description="Helical" evidence="8">
    <location>
        <begin position="425"/>
        <end position="448"/>
    </location>
</feature>
<dbReference type="OrthoDB" id="2126698at2759"/>
<dbReference type="EMBL" id="ML119664">
    <property type="protein sequence ID" value="RPA83430.1"/>
    <property type="molecule type" value="Genomic_DNA"/>
</dbReference>
<feature type="transmembrane region" description="Helical" evidence="8">
    <location>
        <begin position="319"/>
        <end position="343"/>
    </location>
</feature>
<keyword evidence="7 8" id="KW-0472">Membrane</keyword>
<dbReference type="InterPro" id="IPR048279">
    <property type="entry name" value="MdtK-like"/>
</dbReference>
<keyword evidence="5 8" id="KW-0812">Transmembrane</keyword>
<feature type="transmembrane region" description="Helical" evidence="8">
    <location>
        <begin position="386"/>
        <end position="413"/>
    </location>
</feature>
<dbReference type="CDD" id="cd13132">
    <property type="entry name" value="MATE_eukaryotic"/>
    <property type="match status" value="1"/>
</dbReference>
<evidence type="ECO:0000256" key="6">
    <source>
        <dbReference type="ARBA" id="ARBA00022989"/>
    </source>
</evidence>
<dbReference type="InterPro" id="IPR002528">
    <property type="entry name" value="MATE_fam"/>
</dbReference>
<feature type="transmembrane region" description="Helical" evidence="8">
    <location>
        <begin position="355"/>
        <end position="374"/>
    </location>
</feature>
<evidence type="ECO:0000256" key="2">
    <source>
        <dbReference type="ARBA" id="ARBA00010199"/>
    </source>
</evidence>
<keyword evidence="4" id="KW-1003">Cell membrane</keyword>
<dbReference type="Pfam" id="PF01554">
    <property type="entry name" value="MatE"/>
    <property type="match status" value="2"/>
</dbReference>
<dbReference type="GO" id="GO:0015297">
    <property type="term" value="F:antiporter activity"/>
    <property type="evidence" value="ECO:0007669"/>
    <property type="project" value="InterPro"/>
</dbReference>
<dbReference type="NCBIfam" id="TIGR00797">
    <property type="entry name" value="matE"/>
    <property type="match status" value="1"/>
</dbReference>
<feature type="transmembrane region" description="Helical" evidence="8">
    <location>
        <begin position="454"/>
        <end position="477"/>
    </location>
</feature>
<dbReference type="PIRSF" id="PIRSF006603">
    <property type="entry name" value="DinF"/>
    <property type="match status" value="1"/>
</dbReference>
<evidence type="ECO:0000256" key="5">
    <source>
        <dbReference type="ARBA" id="ARBA00022692"/>
    </source>
</evidence>
<name>A0A3N4IGZ7_ASCIM</name>
<evidence type="ECO:0000256" key="7">
    <source>
        <dbReference type="ARBA" id="ARBA00023136"/>
    </source>
</evidence>
<keyword evidence="6 8" id="KW-1133">Transmembrane helix</keyword>
<dbReference type="GO" id="GO:0042910">
    <property type="term" value="F:xenobiotic transmembrane transporter activity"/>
    <property type="evidence" value="ECO:0007669"/>
    <property type="project" value="InterPro"/>
</dbReference>
<dbReference type="STRING" id="1160509.A0A3N4IGZ7"/>
<evidence type="ECO:0000256" key="3">
    <source>
        <dbReference type="ARBA" id="ARBA00022448"/>
    </source>
</evidence>